<protein>
    <submittedName>
        <fullName evidence="1">Uncharacterized protein</fullName>
    </submittedName>
</protein>
<organism evidence="1 2">
    <name type="scientific">Puccinia striiformis f. sp. tritici</name>
    <dbReference type="NCBI Taxonomy" id="168172"/>
    <lineage>
        <taxon>Eukaryota</taxon>
        <taxon>Fungi</taxon>
        <taxon>Dikarya</taxon>
        <taxon>Basidiomycota</taxon>
        <taxon>Pucciniomycotina</taxon>
        <taxon>Pucciniomycetes</taxon>
        <taxon>Pucciniales</taxon>
        <taxon>Pucciniaceae</taxon>
        <taxon>Puccinia</taxon>
    </lineage>
</organism>
<proteinExistence type="predicted"/>
<dbReference type="Proteomes" id="UP001060170">
    <property type="component" value="Chromosome 12"/>
</dbReference>
<dbReference type="EMBL" id="CM045876">
    <property type="protein sequence ID" value="KAI7942260.1"/>
    <property type="molecule type" value="Genomic_DNA"/>
</dbReference>
<comment type="caution">
    <text evidence="1">The sequence shown here is derived from an EMBL/GenBank/DDBJ whole genome shotgun (WGS) entry which is preliminary data.</text>
</comment>
<keyword evidence="2" id="KW-1185">Reference proteome</keyword>
<gene>
    <name evidence="1" type="ORF">MJO28_012287</name>
</gene>
<reference evidence="1 2" key="3">
    <citation type="journal article" date="2022" name="Microbiol. Spectr.">
        <title>Folding features and dynamics of 3D genome architecture in plant fungal pathogens.</title>
        <authorList>
            <person name="Xia C."/>
        </authorList>
    </citation>
    <scope>NUCLEOTIDE SEQUENCE [LARGE SCALE GENOMIC DNA]</scope>
    <source>
        <strain evidence="1 2">93-210</strain>
    </source>
</reference>
<sequence length="356" mass="40635">MATNPFTLLHSQPYSMPSSNKQGANWFPAEDKQLAKSWLKITKDPITPTGQKKEDFFKQVAQAHNRYAAGAIERDWMQVSNQWVLHFSFFHCSYHILGNLLCDTKKEFCGQEGRQFIHELAWMVVKDSDKFKSLIQNRGGNNQQATTPITTLTPSTPAVTGESQTTTVVSLGSNTSYNRPPGVHTFKRAMEKEHFNAKKIQIMTDRSSNYCDQTLAMKQTNKICHHVAKAEVNQVNMEIMCKKPEDLPDNISRQFLQLQKKSILEDLQEEIKEKQQCVTEKAKKTGASLILYSQHTHPEESLPERSYKCSPSSNANQTQYSNANDDEDINQDANHSEYSNNNNNNNEEEFINPILR</sequence>
<evidence type="ECO:0000313" key="2">
    <source>
        <dbReference type="Proteomes" id="UP001060170"/>
    </source>
</evidence>
<accession>A0ACC0E1L3</accession>
<evidence type="ECO:0000313" key="1">
    <source>
        <dbReference type="EMBL" id="KAI7942260.1"/>
    </source>
</evidence>
<reference evidence="2" key="1">
    <citation type="journal article" date="2018" name="BMC Genomics">
        <title>Genomic insights into host adaptation between the wheat stripe rust pathogen (Puccinia striiformis f. sp. tritici) and the barley stripe rust pathogen (Puccinia striiformis f. sp. hordei).</title>
        <authorList>
            <person name="Xia C."/>
            <person name="Wang M."/>
            <person name="Yin C."/>
            <person name="Cornejo O.E."/>
            <person name="Hulbert S.H."/>
            <person name="Chen X."/>
        </authorList>
    </citation>
    <scope>NUCLEOTIDE SEQUENCE [LARGE SCALE GENOMIC DNA]</scope>
    <source>
        <strain evidence="2">93-210</strain>
    </source>
</reference>
<reference evidence="2" key="2">
    <citation type="journal article" date="2018" name="Mol. Plant Microbe Interact.">
        <title>Genome sequence resources for the wheat stripe rust pathogen (Puccinia striiformis f. sp. tritici) and the barley stripe rust pathogen (Puccinia striiformis f. sp. hordei).</title>
        <authorList>
            <person name="Xia C."/>
            <person name="Wang M."/>
            <person name="Yin C."/>
            <person name="Cornejo O.E."/>
            <person name="Hulbert S.H."/>
            <person name="Chen X."/>
        </authorList>
    </citation>
    <scope>NUCLEOTIDE SEQUENCE [LARGE SCALE GENOMIC DNA]</scope>
    <source>
        <strain evidence="2">93-210</strain>
    </source>
</reference>
<name>A0ACC0E1L3_9BASI</name>